<gene>
    <name evidence="1" type="ORF">METZ01_LOCUS493412</name>
</gene>
<accession>A0A383D9M5</accession>
<reference evidence="1" key="1">
    <citation type="submission" date="2018-05" db="EMBL/GenBank/DDBJ databases">
        <authorList>
            <person name="Lanie J.A."/>
            <person name="Ng W.-L."/>
            <person name="Kazmierczak K.M."/>
            <person name="Andrzejewski T.M."/>
            <person name="Davidsen T.M."/>
            <person name="Wayne K.J."/>
            <person name="Tettelin H."/>
            <person name="Glass J.I."/>
            <person name="Rusch D."/>
            <person name="Podicherti R."/>
            <person name="Tsui H.-C.T."/>
            <person name="Winkler M.E."/>
        </authorList>
    </citation>
    <scope>NUCLEOTIDE SEQUENCE</scope>
</reference>
<organism evidence="1">
    <name type="scientific">marine metagenome</name>
    <dbReference type="NCBI Taxonomy" id="408172"/>
    <lineage>
        <taxon>unclassified sequences</taxon>
        <taxon>metagenomes</taxon>
        <taxon>ecological metagenomes</taxon>
    </lineage>
</organism>
<name>A0A383D9M5_9ZZZZ</name>
<dbReference type="AlphaFoldDB" id="A0A383D9M5"/>
<evidence type="ECO:0000313" key="1">
    <source>
        <dbReference type="EMBL" id="SVE40558.1"/>
    </source>
</evidence>
<dbReference type="EMBL" id="UINC01215051">
    <property type="protein sequence ID" value="SVE40558.1"/>
    <property type="molecule type" value="Genomic_DNA"/>
</dbReference>
<proteinExistence type="predicted"/>
<sequence length="24" mass="2917">MIFNHFYMVLERQPNKSVNTTAIY</sequence>
<protein>
    <submittedName>
        <fullName evidence="1">Uncharacterized protein</fullName>
    </submittedName>
</protein>